<sequence>MKEGCGRNTSGVFLYKQEDISWPTQNNLKLPLFLRFEEEL</sequence>
<proteinExistence type="predicted"/>
<accession>A0A2R9SZ75</accession>
<evidence type="ECO:0000313" key="2">
    <source>
        <dbReference type="Proteomes" id="UP000003094"/>
    </source>
</evidence>
<dbReference type="Proteomes" id="UP000003094">
    <property type="component" value="Unassembled WGS sequence"/>
</dbReference>
<dbReference type="EMBL" id="ADHJ01000013">
    <property type="protein sequence ID" value="EFU42702.1"/>
    <property type="molecule type" value="Genomic_DNA"/>
</dbReference>
<name>A0A2R9SZ75_9BACL</name>
<comment type="caution">
    <text evidence="1">The sequence shown here is derived from an EMBL/GenBank/DDBJ whole genome shotgun (WGS) entry which is preliminary data.</text>
</comment>
<protein>
    <submittedName>
        <fullName evidence="1">Uncharacterized protein</fullName>
    </submittedName>
</protein>
<reference evidence="1 2" key="1">
    <citation type="journal article" date="2010" name="BMC Genomics">
        <title>Genome sequence of the pattern forming Paenibacillus vortex bacterium reveals potential for thriving in complex environments.</title>
        <authorList>
            <person name="Sirota-Madi A."/>
            <person name="Olender T."/>
            <person name="Helman Y."/>
            <person name="Ingham C."/>
            <person name="Brainis I."/>
            <person name="Roth D."/>
            <person name="Hagi E."/>
            <person name="Brodsky L."/>
            <person name="Leshkowitz D."/>
            <person name="Galatenko V."/>
            <person name="Nikolaev V."/>
            <person name="Mugasimangalam R.C."/>
            <person name="Bransburg-Zabary S."/>
            <person name="Gutnick D.L."/>
            <person name="Lancet D."/>
            <person name="Ben-Jacob E."/>
        </authorList>
    </citation>
    <scope>NUCLEOTIDE SEQUENCE [LARGE SCALE GENOMIC DNA]</scope>
    <source>
        <strain evidence="1 2">V453</strain>
    </source>
</reference>
<dbReference type="AlphaFoldDB" id="A0A2R9SZ75"/>
<organism evidence="1 2">
    <name type="scientific">Paenibacillus vortex V453</name>
    <dbReference type="NCBI Taxonomy" id="715225"/>
    <lineage>
        <taxon>Bacteria</taxon>
        <taxon>Bacillati</taxon>
        <taxon>Bacillota</taxon>
        <taxon>Bacilli</taxon>
        <taxon>Bacillales</taxon>
        <taxon>Paenibacillaceae</taxon>
        <taxon>Paenibacillus</taxon>
    </lineage>
</organism>
<dbReference type="KEGG" id="pvo:PVOR_07605"/>
<evidence type="ECO:0000313" key="1">
    <source>
        <dbReference type="EMBL" id="EFU42702.1"/>
    </source>
</evidence>
<keyword evidence="2" id="KW-1185">Reference proteome</keyword>
<gene>
    <name evidence="1" type="ORF">PVOR_07605</name>
</gene>